<feature type="region of interest" description="Disordered" evidence="4">
    <location>
        <begin position="375"/>
        <end position="409"/>
    </location>
</feature>
<dbReference type="PANTHER" id="PTHR12474">
    <property type="entry name" value="P53 REGULATED PA26 NUCLEAR PROTEIN SESTRIN"/>
    <property type="match status" value="1"/>
</dbReference>
<evidence type="ECO:0000256" key="1">
    <source>
        <dbReference type="ARBA" id="ARBA00004496"/>
    </source>
</evidence>
<dbReference type="OrthoDB" id="337464at2759"/>
<evidence type="ECO:0000256" key="4">
    <source>
        <dbReference type="SAM" id="MobiDB-lite"/>
    </source>
</evidence>
<dbReference type="Gene3D" id="1.20.1290.10">
    <property type="entry name" value="AhpD-like"/>
    <property type="match status" value="1"/>
</dbReference>
<comment type="caution">
    <text evidence="5">The sequence shown here is derived from an EMBL/GenBank/DDBJ whole genome shotgun (WGS) entry which is preliminary data.</text>
</comment>
<name>A0A267GJ44_9PLAT</name>
<dbReference type="GO" id="GO:0071233">
    <property type="term" value="P:cellular response to L-leucine"/>
    <property type="evidence" value="ECO:0007669"/>
    <property type="project" value="TreeGrafter"/>
</dbReference>
<organism evidence="5 6">
    <name type="scientific">Macrostomum lignano</name>
    <dbReference type="NCBI Taxonomy" id="282301"/>
    <lineage>
        <taxon>Eukaryota</taxon>
        <taxon>Metazoa</taxon>
        <taxon>Spiralia</taxon>
        <taxon>Lophotrochozoa</taxon>
        <taxon>Platyhelminthes</taxon>
        <taxon>Rhabditophora</taxon>
        <taxon>Macrostomorpha</taxon>
        <taxon>Macrostomida</taxon>
        <taxon>Macrostomidae</taxon>
        <taxon>Macrostomum</taxon>
    </lineage>
</organism>
<comment type="similarity">
    <text evidence="2">Belongs to the sestrin family.</text>
</comment>
<proteinExistence type="inferred from homology"/>
<dbReference type="EMBL" id="NIVC01000294">
    <property type="protein sequence ID" value="PAA86078.1"/>
    <property type="molecule type" value="Genomic_DNA"/>
</dbReference>
<feature type="compositionally biased region" description="Low complexity" evidence="4">
    <location>
        <begin position="394"/>
        <end position="404"/>
    </location>
</feature>
<keyword evidence="3" id="KW-0963">Cytoplasm</keyword>
<accession>A0A267GJ44</accession>
<feature type="compositionally biased region" description="Polar residues" evidence="4">
    <location>
        <begin position="375"/>
        <end position="393"/>
    </location>
</feature>
<comment type="subcellular location">
    <subcellularLocation>
        <location evidence="1">Cytoplasm</location>
    </subcellularLocation>
</comment>
<dbReference type="AlphaFoldDB" id="A0A267GJ44"/>
<dbReference type="InterPro" id="IPR029032">
    <property type="entry name" value="AhpD-like"/>
</dbReference>
<dbReference type="SUPFAM" id="SSF69118">
    <property type="entry name" value="AhpD-like"/>
    <property type="match status" value="1"/>
</dbReference>
<dbReference type="GO" id="GO:0070728">
    <property type="term" value="F:L-leucine binding"/>
    <property type="evidence" value="ECO:0007669"/>
    <property type="project" value="TreeGrafter"/>
</dbReference>
<evidence type="ECO:0000313" key="6">
    <source>
        <dbReference type="Proteomes" id="UP000215902"/>
    </source>
</evidence>
<evidence type="ECO:0000256" key="2">
    <source>
        <dbReference type="ARBA" id="ARBA00008350"/>
    </source>
</evidence>
<gene>
    <name evidence="5" type="ORF">BOX15_Mlig003546g1</name>
</gene>
<dbReference type="GO" id="GO:1990253">
    <property type="term" value="P:cellular response to leucine starvation"/>
    <property type="evidence" value="ECO:0007669"/>
    <property type="project" value="TreeGrafter"/>
</dbReference>
<sequence>MTANGTASEPFLPVGRSPESISMLRGLSDRESNNRSDIFSQCRSMFQVWYFGLSSPPNLSDMQYLGGAAAAGRAGDPSQRCNIEEQLPDLLRISKAAPLPDAREKATELLDFVETNLHMRLPRPRYAADFAASEFIPQRELIPLDETLSNGEASASASRATFSNHFDYEDDELAETASSSHDLDAELIERSQDLLLDQFHEWHRSCNMFHVMAYHPEYLDIFLRFHNCLLRSAGPVGYAERHYLALMAASRHRCAYLAHLHAAEFIHLNGDESWLRGLEHASSKMQKLGQLCRLVAHRPWEITSDILRPLLTGADSLSQSELVHCMCILAHFTALAGFVAGTGVRPEIDSPLGHTYRSQSGESLYQQQQQQQQQNFLQSSCNSTSGNLTTGHLPSSTSPTPSSPGIDPNQRVLDLMNAIKDIDDETEGGEALPEEQLIRRFECIEAETAGLPCFHRSVSREQQQQQQQQQMLLRQQQQQQLNSQELIAAELANFCQEPGYAYKDFLLAKADNKQLRSFRIQDYSWEEDGCCLVDRYLPSIGYELNERFETSFNLTYLTMGMNTNVETAPFRRAVWYYVHSIFGIRHDDYDYHLINRMLSIELKKYCKLVACAPEQVTMGHYRSAMPGFKHSEKVHVNLVIMDARVQACLLYSLRALNDHTTGQ</sequence>
<evidence type="ECO:0008006" key="7">
    <source>
        <dbReference type="Google" id="ProtNLM"/>
    </source>
</evidence>
<dbReference type="InterPro" id="IPR006730">
    <property type="entry name" value="Sestrin"/>
</dbReference>
<dbReference type="PANTHER" id="PTHR12474:SF0">
    <property type="entry name" value="SESTRIN HOMOLOG"/>
    <property type="match status" value="1"/>
</dbReference>
<dbReference type="GO" id="GO:0005737">
    <property type="term" value="C:cytoplasm"/>
    <property type="evidence" value="ECO:0007669"/>
    <property type="project" value="UniProtKB-SubCell"/>
</dbReference>
<dbReference type="Pfam" id="PF04636">
    <property type="entry name" value="PA26"/>
    <property type="match status" value="1"/>
</dbReference>
<evidence type="ECO:0000313" key="5">
    <source>
        <dbReference type="EMBL" id="PAA86078.1"/>
    </source>
</evidence>
<protein>
    <recommendedName>
        <fullName evidence="7">Sestrin</fullName>
    </recommendedName>
</protein>
<dbReference type="GO" id="GO:0016684">
    <property type="term" value="F:oxidoreductase activity, acting on peroxide as acceptor"/>
    <property type="evidence" value="ECO:0007669"/>
    <property type="project" value="TreeGrafter"/>
</dbReference>
<dbReference type="GO" id="GO:0005634">
    <property type="term" value="C:nucleus"/>
    <property type="evidence" value="ECO:0007669"/>
    <property type="project" value="InterPro"/>
</dbReference>
<dbReference type="STRING" id="282301.A0A267GJ44"/>
<dbReference type="Proteomes" id="UP000215902">
    <property type="component" value="Unassembled WGS sequence"/>
</dbReference>
<evidence type="ECO:0000256" key="3">
    <source>
        <dbReference type="ARBA" id="ARBA00022490"/>
    </source>
</evidence>
<reference evidence="5 6" key="1">
    <citation type="submission" date="2017-06" db="EMBL/GenBank/DDBJ databases">
        <title>A platform for efficient transgenesis in Macrostomum lignano, a flatworm model organism for stem cell research.</title>
        <authorList>
            <person name="Berezikov E."/>
        </authorList>
    </citation>
    <scope>NUCLEOTIDE SEQUENCE [LARGE SCALE GENOMIC DNA]</scope>
    <source>
        <strain evidence="5">DV1</strain>
        <tissue evidence="5">Whole organism</tissue>
    </source>
</reference>
<dbReference type="GO" id="GO:0016239">
    <property type="term" value="P:positive regulation of macroautophagy"/>
    <property type="evidence" value="ECO:0007669"/>
    <property type="project" value="TreeGrafter"/>
</dbReference>
<dbReference type="GO" id="GO:1901031">
    <property type="term" value="P:regulation of response to reactive oxygen species"/>
    <property type="evidence" value="ECO:0007669"/>
    <property type="project" value="InterPro"/>
</dbReference>
<keyword evidence="6" id="KW-1185">Reference proteome</keyword>
<dbReference type="GO" id="GO:1904262">
    <property type="term" value="P:negative regulation of TORC1 signaling"/>
    <property type="evidence" value="ECO:0007669"/>
    <property type="project" value="TreeGrafter"/>
</dbReference>